<proteinExistence type="predicted"/>
<keyword evidence="5" id="KW-1185">Reference proteome</keyword>
<gene>
    <name evidence="4" type="ORF">F1189_18275</name>
</gene>
<evidence type="ECO:0000313" key="5">
    <source>
        <dbReference type="Proteomes" id="UP000325255"/>
    </source>
</evidence>
<feature type="chain" id="PRO_5024305839" evidence="2">
    <location>
        <begin position="23"/>
        <end position="171"/>
    </location>
</feature>
<dbReference type="OrthoDB" id="5623881at2"/>
<dbReference type="Gene3D" id="2.70.70.10">
    <property type="entry name" value="Glucose Permease (Domain IIA)"/>
    <property type="match status" value="1"/>
</dbReference>
<reference evidence="4 5" key="1">
    <citation type="submission" date="2019-09" db="EMBL/GenBank/DDBJ databases">
        <title>Genome sequence of Rhodovastum atsumiense, a diverse member of the Acetobacteraceae family of non-sulfur purple photosynthetic bacteria.</title>
        <authorList>
            <person name="Meyer T."/>
            <person name="Kyndt J."/>
        </authorList>
    </citation>
    <scope>NUCLEOTIDE SEQUENCE [LARGE SCALE GENOMIC DNA]</scope>
    <source>
        <strain evidence="4 5">DSM 21279</strain>
    </source>
</reference>
<organism evidence="4 5">
    <name type="scientific">Rhodovastum atsumiense</name>
    <dbReference type="NCBI Taxonomy" id="504468"/>
    <lineage>
        <taxon>Bacteria</taxon>
        <taxon>Pseudomonadati</taxon>
        <taxon>Pseudomonadota</taxon>
        <taxon>Alphaproteobacteria</taxon>
        <taxon>Acetobacterales</taxon>
        <taxon>Acetobacteraceae</taxon>
        <taxon>Rhodovastum</taxon>
    </lineage>
</organism>
<comment type="caution">
    <text evidence="4">The sequence shown here is derived from an EMBL/GenBank/DDBJ whole genome shotgun (WGS) entry which is preliminary data.</text>
</comment>
<dbReference type="GO" id="GO:0004222">
    <property type="term" value="F:metalloendopeptidase activity"/>
    <property type="evidence" value="ECO:0007669"/>
    <property type="project" value="TreeGrafter"/>
</dbReference>
<feature type="signal peptide" evidence="2">
    <location>
        <begin position="1"/>
        <end position="22"/>
    </location>
</feature>
<protein>
    <submittedName>
        <fullName evidence="4">M23 family metallopeptidase</fullName>
    </submittedName>
</protein>
<dbReference type="RefSeq" id="WP_150042310.1">
    <property type="nucleotide sequence ID" value="NZ_OW485601.1"/>
</dbReference>
<dbReference type="PANTHER" id="PTHR21666">
    <property type="entry name" value="PEPTIDASE-RELATED"/>
    <property type="match status" value="1"/>
</dbReference>
<evidence type="ECO:0000256" key="1">
    <source>
        <dbReference type="ARBA" id="ARBA00022729"/>
    </source>
</evidence>
<accession>A0A5M6IQM5</accession>
<dbReference type="CDD" id="cd12797">
    <property type="entry name" value="M23_peptidase"/>
    <property type="match status" value="1"/>
</dbReference>
<keyword evidence="1 2" id="KW-0732">Signal</keyword>
<evidence type="ECO:0000313" key="4">
    <source>
        <dbReference type="EMBL" id="KAA5610576.1"/>
    </source>
</evidence>
<evidence type="ECO:0000259" key="3">
    <source>
        <dbReference type="Pfam" id="PF01551"/>
    </source>
</evidence>
<dbReference type="EMBL" id="VWPK01000030">
    <property type="protein sequence ID" value="KAA5610576.1"/>
    <property type="molecule type" value="Genomic_DNA"/>
</dbReference>
<dbReference type="InterPro" id="IPR050570">
    <property type="entry name" value="Cell_wall_metabolism_enzyme"/>
</dbReference>
<dbReference type="PANTHER" id="PTHR21666:SF289">
    <property type="entry name" value="L-ALA--D-GLU ENDOPEPTIDASE"/>
    <property type="match status" value="1"/>
</dbReference>
<dbReference type="InterPro" id="IPR016047">
    <property type="entry name" value="M23ase_b-sheet_dom"/>
</dbReference>
<dbReference type="Proteomes" id="UP000325255">
    <property type="component" value="Unassembled WGS sequence"/>
</dbReference>
<dbReference type="Pfam" id="PF01551">
    <property type="entry name" value="Peptidase_M23"/>
    <property type="match status" value="1"/>
</dbReference>
<dbReference type="AlphaFoldDB" id="A0A5M6IQM5"/>
<evidence type="ECO:0000256" key="2">
    <source>
        <dbReference type="SAM" id="SignalP"/>
    </source>
</evidence>
<dbReference type="InterPro" id="IPR011055">
    <property type="entry name" value="Dup_hybrid_motif"/>
</dbReference>
<feature type="domain" description="M23ase beta-sheet core" evidence="3">
    <location>
        <begin position="60"/>
        <end position="162"/>
    </location>
</feature>
<sequence>MQSVFPPAALALLCLAATPVDGTQPPVPAAAGTPLLLPVRPACISSPFGARGVVGPHASRMHNGIDLPAPAGTWVTAAAAGRVVAVRRLGASGLEVDIASGTAGQGAYVARYAHLGSVAPAIANGRATVAAGERVGRVGRTGITYGTHLHFEIRSGGQPVDPAPWLGVRPC</sequence>
<dbReference type="SUPFAM" id="SSF51261">
    <property type="entry name" value="Duplicated hybrid motif"/>
    <property type="match status" value="1"/>
</dbReference>
<name>A0A5M6IQM5_9PROT</name>